<dbReference type="Gene3D" id="3.40.50.2300">
    <property type="match status" value="1"/>
</dbReference>
<feature type="domain" description="Response regulatory" evidence="5">
    <location>
        <begin position="4"/>
        <end position="119"/>
    </location>
</feature>
<dbReference type="GO" id="GO:0003677">
    <property type="term" value="F:DNA binding"/>
    <property type="evidence" value="ECO:0007669"/>
    <property type="project" value="UniProtKB-KW"/>
</dbReference>
<dbReference type="PROSITE" id="PS50110">
    <property type="entry name" value="RESPONSE_REGULATORY"/>
    <property type="match status" value="1"/>
</dbReference>
<dbReference type="GO" id="GO:0000160">
    <property type="term" value="P:phosphorelay signal transduction system"/>
    <property type="evidence" value="ECO:0007669"/>
    <property type="project" value="InterPro"/>
</dbReference>
<name>A0A7I9VIC2_9BACT</name>
<dbReference type="Pfam" id="PF00072">
    <property type="entry name" value="Response_reg"/>
    <property type="match status" value="1"/>
</dbReference>
<dbReference type="InterPro" id="IPR001789">
    <property type="entry name" value="Sig_transdc_resp-reg_receiver"/>
</dbReference>
<evidence type="ECO:0000256" key="1">
    <source>
        <dbReference type="ARBA" id="ARBA00022553"/>
    </source>
</evidence>
<keyword evidence="1 3" id="KW-0597">Phosphoprotein</keyword>
<dbReference type="SUPFAM" id="SSF46894">
    <property type="entry name" value="C-terminal effector domain of the bipartite response regulators"/>
    <property type="match status" value="1"/>
</dbReference>
<dbReference type="EMBL" id="BJTG01000002">
    <property type="protein sequence ID" value="GEJ56162.1"/>
    <property type="molecule type" value="Genomic_DNA"/>
</dbReference>
<dbReference type="PROSITE" id="PS00622">
    <property type="entry name" value="HTH_LUXR_1"/>
    <property type="match status" value="1"/>
</dbReference>
<protein>
    <submittedName>
        <fullName evidence="6">DNA-binding response regulator</fullName>
    </submittedName>
</protein>
<sequence length="213" mass="22297">MPVRAIAIEDDEAVARLIAQVLASHGFDVCGTAGSGEEGLALARREKPDVALVDLGLPKMSGEDVIGAIKTELPKTKCIALTAVDIPARVLGALRAGAAGYILKPFHASELARAVEEVLSGDAAPISPRAAKVLLGELRGDPPDQRNGPALSKRELEVLELLVHGHTYADVAQALGIAEGTVQTYVKRIYEKMDVSTKAEAALIAVARGLVKP</sequence>
<dbReference type="GO" id="GO:0006355">
    <property type="term" value="P:regulation of DNA-templated transcription"/>
    <property type="evidence" value="ECO:0007669"/>
    <property type="project" value="InterPro"/>
</dbReference>
<dbReference type="AlphaFoldDB" id="A0A7I9VIC2"/>
<evidence type="ECO:0000256" key="2">
    <source>
        <dbReference type="ARBA" id="ARBA00023125"/>
    </source>
</evidence>
<comment type="caution">
    <text evidence="6">The sequence shown here is derived from an EMBL/GenBank/DDBJ whole genome shotgun (WGS) entry which is preliminary data.</text>
</comment>
<proteinExistence type="predicted"/>
<dbReference type="Proteomes" id="UP000503640">
    <property type="component" value="Unassembled WGS sequence"/>
</dbReference>
<dbReference type="SMART" id="SM00448">
    <property type="entry name" value="REC"/>
    <property type="match status" value="1"/>
</dbReference>
<dbReference type="InterPro" id="IPR058245">
    <property type="entry name" value="NreC/VraR/RcsB-like_REC"/>
</dbReference>
<evidence type="ECO:0000256" key="3">
    <source>
        <dbReference type="PROSITE-ProRule" id="PRU00169"/>
    </source>
</evidence>
<dbReference type="CDD" id="cd17535">
    <property type="entry name" value="REC_NarL-like"/>
    <property type="match status" value="1"/>
</dbReference>
<evidence type="ECO:0000259" key="5">
    <source>
        <dbReference type="PROSITE" id="PS50110"/>
    </source>
</evidence>
<evidence type="ECO:0000259" key="4">
    <source>
        <dbReference type="PROSITE" id="PS50043"/>
    </source>
</evidence>
<dbReference type="Gene3D" id="1.10.10.10">
    <property type="entry name" value="Winged helix-like DNA-binding domain superfamily/Winged helix DNA-binding domain"/>
    <property type="match status" value="1"/>
</dbReference>
<dbReference type="SMART" id="SM00421">
    <property type="entry name" value="HTH_LUXR"/>
    <property type="match status" value="1"/>
</dbReference>
<reference evidence="7" key="1">
    <citation type="journal article" date="2020" name="Appl. Environ. Microbiol.">
        <title>Diazotrophic Anaeromyxobacter Isolates from Soils.</title>
        <authorList>
            <person name="Masuda Y."/>
            <person name="Yamanaka H."/>
            <person name="Xu Z.X."/>
            <person name="Shiratori Y."/>
            <person name="Aono T."/>
            <person name="Amachi S."/>
            <person name="Senoo K."/>
            <person name="Itoh H."/>
        </authorList>
    </citation>
    <scope>NUCLEOTIDE SEQUENCE [LARGE SCALE GENOMIC DNA]</scope>
    <source>
        <strain evidence="7">R267</strain>
    </source>
</reference>
<evidence type="ECO:0000313" key="6">
    <source>
        <dbReference type="EMBL" id="GEJ56162.1"/>
    </source>
</evidence>
<dbReference type="InterPro" id="IPR000792">
    <property type="entry name" value="Tscrpt_reg_LuxR_C"/>
</dbReference>
<gene>
    <name evidence="6" type="ORF">AMYX_09030</name>
</gene>
<dbReference type="InterPro" id="IPR039420">
    <property type="entry name" value="WalR-like"/>
</dbReference>
<feature type="modified residue" description="4-aspartylphosphate" evidence="3">
    <location>
        <position position="54"/>
    </location>
</feature>
<feature type="domain" description="HTH luxR-type" evidence="4">
    <location>
        <begin position="144"/>
        <end position="209"/>
    </location>
</feature>
<dbReference type="InterPro" id="IPR011006">
    <property type="entry name" value="CheY-like_superfamily"/>
</dbReference>
<keyword evidence="2 6" id="KW-0238">DNA-binding</keyword>
<dbReference type="PROSITE" id="PS50043">
    <property type="entry name" value="HTH_LUXR_2"/>
    <property type="match status" value="1"/>
</dbReference>
<keyword evidence="7" id="KW-1185">Reference proteome</keyword>
<dbReference type="PANTHER" id="PTHR43214">
    <property type="entry name" value="TWO-COMPONENT RESPONSE REGULATOR"/>
    <property type="match status" value="1"/>
</dbReference>
<dbReference type="CDD" id="cd06170">
    <property type="entry name" value="LuxR_C_like"/>
    <property type="match status" value="1"/>
</dbReference>
<organism evidence="6 7">
    <name type="scientific">Anaeromyxobacter diazotrophicus</name>
    <dbReference type="NCBI Taxonomy" id="2590199"/>
    <lineage>
        <taxon>Bacteria</taxon>
        <taxon>Pseudomonadati</taxon>
        <taxon>Myxococcota</taxon>
        <taxon>Myxococcia</taxon>
        <taxon>Myxococcales</taxon>
        <taxon>Cystobacterineae</taxon>
        <taxon>Anaeromyxobacteraceae</taxon>
        <taxon>Anaeromyxobacter</taxon>
    </lineage>
</organism>
<accession>A0A7I9VIC2</accession>
<dbReference type="InterPro" id="IPR036388">
    <property type="entry name" value="WH-like_DNA-bd_sf"/>
</dbReference>
<evidence type="ECO:0000313" key="7">
    <source>
        <dbReference type="Proteomes" id="UP000503640"/>
    </source>
</evidence>
<dbReference type="Pfam" id="PF00196">
    <property type="entry name" value="GerE"/>
    <property type="match status" value="1"/>
</dbReference>
<dbReference type="SUPFAM" id="SSF52172">
    <property type="entry name" value="CheY-like"/>
    <property type="match status" value="1"/>
</dbReference>
<dbReference type="RefSeq" id="WP_176063383.1">
    <property type="nucleotide sequence ID" value="NZ_BJTG01000002.1"/>
</dbReference>
<dbReference type="PRINTS" id="PR00038">
    <property type="entry name" value="HTHLUXR"/>
</dbReference>
<dbReference type="InterPro" id="IPR016032">
    <property type="entry name" value="Sig_transdc_resp-reg_C-effctor"/>
</dbReference>